<keyword evidence="3" id="KW-1185">Reference proteome</keyword>
<feature type="region of interest" description="Disordered" evidence="1">
    <location>
        <begin position="482"/>
        <end position="523"/>
    </location>
</feature>
<evidence type="ECO:0008006" key="4">
    <source>
        <dbReference type="Google" id="ProtNLM"/>
    </source>
</evidence>
<gene>
    <name evidence="2" type="ORF">H4R26_001148</name>
</gene>
<evidence type="ECO:0000313" key="2">
    <source>
        <dbReference type="EMBL" id="KAJ2006837.1"/>
    </source>
</evidence>
<dbReference type="Proteomes" id="UP001150907">
    <property type="component" value="Unassembled WGS sequence"/>
</dbReference>
<dbReference type="SUPFAM" id="SSF50729">
    <property type="entry name" value="PH domain-like"/>
    <property type="match status" value="1"/>
</dbReference>
<protein>
    <recommendedName>
        <fullName evidence="4">PH domain-containing protein</fullName>
    </recommendedName>
</protein>
<evidence type="ECO:0000256" key="1">
    <source>
        <dbReference type="SAM" id="MobiDB-lite"/>
    </source>
</evidence>
<feature type="compositionally biased region" description="Basic and acidic residues" evidence="1">
    <location>
        <begin position="223"/>
        <end position="235"/>
    </location>
</feature>
<organism evidence="2 3">
    <name type="scientific">Coemansia thaxteri</name>
    <dbReference type="NCBI Taxonomy" id="2663907"/>
    <lineage>
        <taxon>Eukaryota</taxon>
        <taxon>Fungi</taxon>
        <taxon>Fungi incertae sedis</taxon>
        <taxon>Zoopagomycota</taxon>
        <taxon>Kickxellomycotina</taxon>
        <taxon>Kickxellomycetes</taxon>
        <taxon>Kickxellales</taxon>
        <taxon>Kickxellaceae</taxon>
        <taxon>Coemansia</taxon>
    </lineage>
</organism>
<comment type="caution">
    <text evidence="2">The sequence shown here is derived from an EMBL/GenBank/DDBJ whole genome shotgun (WGS) entry which is preliminary data.</text>
</comment>
<sequence>MYYSEEKVWRKVSFPPGVTAGQARDICMLRFNVWHRVMERDMELCSTGDGGNSAGGGSGMANASMCIGGNAGSVRELYGLYWPGGGQWLDSLTLMSKYALRSGDILELQDVGAFIPTPVEVTKSIMEVEHSRTVQSMTVTSKPSLADSLGASGMAESQVHYLFTKDLSSSWRLCWLELQDHVLVCSKKRGCRTAPLVRIHLARGFKLVDGEGRRQAGAGAGAGDRRVVGADRESSDSSSASSSMASILGLAARQPLGGDGAPLIIKCDGQVHVFCTLSAVDYDCWRRALQSEQGCGASTGGGGSSVDRGWATPPSIAAPGVPQPWSAASSASSIADRPRRDRFAAVATVRLAGLRLVGLRAAEPRPCVVAAGCVYVLGAEAAVARAGELGGGALAAAAEACVALGSGACVERDGAVIRVVRADRELLWLDAGSAELADQWASALAEIGGLSAPDHPAVRRSRSFVSAVARVDWPMPPMFVHRSPQRANMPQHPPPPPPAAAAAAASPDAPLPAQRNAIRDLRPQHLLPSRFPWFRRYASSSTSPAATLPKRGL</sequence>
<dbReference type="OrthoDB" id="5588474at2759"/>
<name>A0A9W8ELF8_9FUNG</name>
<dbReference type="EMBL" id="JANBQF010000046">
    <property type="protein sequence ID" value="KAJ2006837.1"/>
    <property type="molecule type" value="Genomic_DNA"/>
</dbReference>
<feature type="region of interest" description="Disordered" evidence="1">
    <location>
        <begin position="213"/>
        <end position="241"/>
    </location>
</feature>
<accession>A0A9W8ELF8</accession>
<reference evidence="2" key="1">
    <citation type="submission" date="2022-07" db="EMBL/GenBank/DDBJ databases">
        <title>Phylogenomic reconstructions and comparative analyses of Kickxellomycotina fungi.</title>
        <authorList>
            <person name="Reynolds N.K."/>
            <person name="Stajich J.E."/>
            <person name="Barry K."/>
            <person name="Grigoriev I.V."/>
            <person name="Crous P."/>
            <person name="Smith M.E."/>
        </authorList>
    </citation>
    <scope>NUCLEOTIDE SEQUENCE</scope>
    <source>
        <strain evidence="2">IMI 214461</strain>
    </source>
</reference>
<feature type="compositionally biased region" description="Low complexity" evidence="1">
    <location>
        <begin position="500"/>
        <end position="513"/>
    </location>
</feature>
<proteinExistence type="predicted"/>
<dbReference type="AlphaFoldDB" id="A0A9W8ELF8"/>
<evidence type="ECO:0000313" key="3">
    <source>
        <dbReference type="Proteomes" id="UP001150907"/>
    </source>
</evidence>